<dbReference type="KEGG" id="erx:ATZ35_11275"/>
<name>A0A0U2IUI9_9ENTE</name>
<reference evidence="2" key="1">
    <citation type="submission" date="2015-12" db="EMBL/GenBank/DDBJ databases">
        <authorList>
            <person name="Lauer A."/>
            <person name="Humrighouse B."/>
            <person name="Loparev V."/>
            <person name="Shewmaker P.L."/>
            <person name="Whitney A.M."/>
            <person name="McLaughlin R.W."/>
        </authorList>
    </citation>
    <scope>NUCLEOTIDE SEQUENCE [LARGE SCALE GENOMIC DNA]</scope>
    <source>
        <strain evidence="2">LMG 26678</strain>
    </source>
</reference>
<evidence type="ECO:0000313" key="2">
    <source>
        <dbReference type="Proteomes" id="UP000067523"/>
    </source>
</evidence>
<accession>A0A0U2IUI9</accession>
<gene>
    <name evidence="1" type="ORF">ATZ35_11275</name>
</gene>
<keyword evidence="2" id="KW-1185">Reference proteome</keyword>
<evidence type="ECO:0000313" key="1">
    <source>
        <dbReference type="EMBL" id="ALS37710.1"/>
    </source>
</evidence>
<sequence length="86" mass="9254">MVKMVIGEVQTQTEQIKAFGKTYSQALESVSSATQGILLVVGMSGQGMDSIKNYISSTYPALCKAVILHSEATVQANEQYLEGYTS</sequence>
<dbReference type="AlphaFoldDB" id="A0A0U2IUI9"/>
<organism evidence="1 2">
    <name type="scientific">Enterococcus rotai</name>
    <dbReference type="NCBI Taxonomy" id="118060"/>
    <lineage>
        <taxon>Bacteria</taxon>
        <taxon>Bacillati</taxon>
        <taxon>Bacillota</taxon>
        <taxon>Bacilli</taxon>
        <taxon>Lactobacillales</taxon>
        <taxon>Enterococcaceae</taxon>
        <taxon>Enterococcus</taxon>
    </lineage>
</organism>
<proteinExistence type="predicted"/>
<protein>
    <submittedName>
        <fullName evidence="1">Uncharacterized protein</fullName>
    </submittedName>
</protein>
<dbReference type="Proteomes" id="UP000067523">
    <property type="component" value="Chromosome"/>
</dbReference>
<dbReference type="EMBL" id="CP013655">
    <property type="protein sequence ID" value="ALS37710.1"/>
    <property type="molecule type" value="Genomic_DNA"/>
</dbReference>